<name>A0ABQ1K4V0_9GAMM</name>
<protein>
    <submittedName>
        <fullName evidence="1">Uncharacterized protein</fullName>
    </submittedName>
</protein>
<comment type="caution">
    <text evidence="1">The sequence shown here is derived from an EMBL/GenBank/DDBJ whole genome shotgun (WGS) entry which is preliminary data.</text>
</comment>
<dbReference type="EMBL" id="BMIJ01000002">
    <property type="protein sequence ID" value="GGB86649.1"/>
    <property type="molecule type" value="Genomic_DNA"/>
</dbReference>
<sequence>MLDDKTYLELFASRALGPEHFDHRGHLRLAWLHLVHFTEEEARQRVCSGIRELATRFGAPEKFNHTLTEALMRIIELRMRGQVIRSFDAFLRENPDLLNDAKSLLDRHYSAELLNSDRARTNWVEPDRDAIQ</sequence>
<accession>A0ABQ1K4V0</accession>
<evidence type="ECO:0000313" key="1">
    <source>
        <dbReference type="EMBL" id="GGB86649.1"/>
    </source>
</evidence>
<evidence type="ECO:0000313" key="2">
    <source>
        <dbReference type="Proteomes" id="UP000629025"/>
    </source>
</evidence>
<dbReference type="Proteomes" id="UP000629025">
    <property type="component" value="Unassembled WGS sequence"/>
</dbReference>
<organism evidence="1 2">
    <name type="scientific">Marinobacterium zhoushanense</name>
    <dbReference type="NCBI Taxonomy" id="1679163"/>
    <lineage>
        <taxon>Bacteria</taxon>
        <taxon>Pseudomonadati</taxon>
        <taxon>Pseudomonadota</taxon>
        <taxon>Gammaproteobacteria</taxon>
        <taxon>Oceanospirillales</taxon>
        <taxon>Oceanospirillaceae</taxon>
        <taxon>Marinobacterium</taxon>
    </lineage>
</organism>
<keyword evidence="2" id="KW-1185">Reference proteome</keyword>
<proteinExistence type="predicted"/>
<dbReference type="RefSeq" id="WP_188746089.1">
    <property type="nucleotide sequence ID" value="NZ_BMIJ01000002.1"/>
</dbReference>
<reference evidence="2" key="1">
    <citation type="journal article" date="2019" name="Int. J. Syst. Evol. Microbiol.">
        <title>The Global Catalogue of Microorganisms (GCM) 10K type strain sequencing project: providing services to taxonomists for standard genome sequencing and annotation.</title>
        <authorList>
            <consortium name="The Broad Institute Genomics Platform"/>
            <consortium name="The Broad Institute Genome Sequencing Center for Infectious Disease"/>
            <person name="Wu L."/>
            <person name="Ma J."/>
        </authorList>
    </citation>
    <scope>NUCLEOTIDE SEQUENCE [LARGE SCALE GENOMIC DNA]</scope>
    <source>
        <strain evidence="2">CGMCC 1.15341</strain>
    </source>
</reference>
<gene>
    <name evidence="1" type="ORF">GCM10011352_10680</name>
</gene>